<reference evidence="6" key="1">
    <citation type="journal article" date="2019" name="Int. J. Syst. Evol. Microbiol.">
        <title>The Global Catalogue of Microorganisms (GCM) 10K type strain sequencing project: providing services to taxonomists for standard genome sequencing and annotation.</title>
        <authorList>
            <consortium name="The Broad Institute Genomics Platform"/>
            <consortium name="The Broad Institute Genome Sequencing Center for Infectious Disease"/>
            <person name="Wu L."/>
            <person name="Ma J."/>
        </authorList>
    </citation>
    <scope>NUCLEOTIDE SEQUENCE [LARGE SCALE GENOMIC DNA]</scope>
    <source>
        <strain evidence="6">JCM 15089</strain>
    </source>
</reference>
<dbReference type="InterPro" id="IPR009057">
    <property type="entry name" value="Homeodomain-like_sf"/>
</dbReference>
<dbReference type="InterPro" id="IPR018062">
    <property type="entry name" value="HTH_AraC-typ_CS"/>
</dbReference>
<dbReference type="Gene3D" id="1.10.10.60">
    <property type="entry name" value="Homeodomain-like"/>
    <property type="match status" value="1"/>
</dbReference>
<evidence type="ECO:0000313" key="6">
    <source>
        <dbReference type="Proteomes" id="UP001499951"/>
    </source>
</evidence>
<dbReference type="PROSITE" id="PS00041">
    <property type="entry name" value="HTH_ARAC_FAMILY_1"/>
    <property type="match status" value="1"/>
</dbReference>
<dbReference type="RefSeq" id="WP_166930311.1">
    <property type="nucleotide sequence ID" value="NZ_BAAADD010000001.1"/>
</dbReference>
<dbReference type="Pfam" id="PF12833">
    <property type="entry name" value="HTH_18"/>
    <property type="match status" value="1"/>
</dbReference>
<evidence type="ECO:0000313" key="5">
    <source>
        <dbReference type="EMBL" id="GAA0556109.1"/>
    </source>
</evidence>
<dbReference type="EMBL" id="BAAADD010000001">
    <property type="protein sequence ID" value="GAA0556109.1"/>
    <property type="molecule type" value="Genomic_DNA"/>
</dbReference>
<dbReference type="PANTHER" id="PTHR46796:SF12">
    <property type="entry name" value="HTH-TYPE DNA-BINDING TRANSCRIPTIONAL ACTIVATOR EUTR"/>
    <property type="match status" value="1"/>
</dbReference>
<evidence type="ECO:0000259" key="4">
    <source>
        <dbReference type="PROSITE" id="PS01124"/>
    </source>
</evidence>
<feature type="domain" description="HTH araC/xylS-type" evidence="4">
    <location>
        <begin position="215"/>
        <end position="315"/>
    </location>
</feature>
<comment type="caution">
    <text evidence="5">The sequence shown here is derived from an EMBL/GenBank/DDBJ whole genome shotgun (WGS) entry which is preliminary data.</text>
</comment>
<keyword evidence="1" id="KW-0805">Transcription regulation</keyword>
<dbReference type="InterPro" id="IPR018060">
    <property type="entry name" value="HTH_AraC"/>
</dbReference>
<keyword evidence="6" id="KW-1185">Reference proteome</keyword>
<dbReference type="InterPro" id="IPR050204">
    <property type="entry name" value="AraC_XylS_family_regulators"/>
</dbReference>
<evidence type="ECO:0000256" key="2">
    <source>
        <dbReference type="ARBA" id="ARBA00023125"/>
    </source>
</evidence>
<keyword evidence="3" id="KW-0804">Transcription</keyword>
<evidence type="ECO:0000256" key="3">
    <source>
        <dbReference type="ARBA" id="ARBA00023163"/>
    </source>
</evidence>
<protein>
    <recommendedName>
        <fullName evidence="4">HTH araC/xylS-type domain-containing protein</fullName>
    </recommendedName>
</protein>
<proteinExistence type="predicted"/>
<organism evidence="5 6">
    <name type="scientific">Rhizomicrobium electricum</name>
    <dbReference type="NCBI Taxonomy" id="480070"/>
    <lineage>
        <taxon>Bacteria</taxon>
        <taxon>Pseudomonadati</taxon>
        <taxon>Pseudomonadota</taxon>
        <taxon>Alphaproteobacteria</taxon>
        <taxon>Micropepsales</taxon>
        <taxon>Micropepsaceae</taxon>
        <taxon>Rhizomicrobium</taxon>
    </lineage>
</organism>
<dbReference type="SMART" id="SM00342">
    <property type="entry name" value="HTH_ARAC"/>
    <property type="match status" value="1"/>
</dbReference>
<dbReference type="PROSITE" id="PS01124">
    <property type="entry name" value="HTH_ARAC_FAMILY_2"/>
    <property type="match status" value="1"/>
</dbReference>
<accession>A0ABP3NY02</accession>
<evidence type="ECO:0000256" key="1">
    <source>
        <dbReference type="ARBA" id="ARBA00023015"/>
    </source>
</evidence>
<sequence>MVNHNIGGGAGTLAEKFADYLPDVRIAHVDHPDRFHWSGMLVARNNRALWRIRANAEWNFRTKASIKNTVFVTLPKVGGLKVIDSHGERVAGPGQAIVLYTPEERDNVSLCAGEHARTSLKWSIEEASCAISSVFGSVPLENLPPMPVLNLGDDRGEVIRRLLSAIARDLSCPQSPSTLASELMSEAVLRMIFEPLLDRIGQVPRHAGPAPRAVKQAIEYMRANAGAPIRIRDIADACYVTPRTLENGFRDFKGTTPIAYLRQLRLEAVRRELKNSQSSARISEIARRWGFVDLGRFAERYRLAFGELPSETVRKR</sequence>
<dbReference type="SUPFAM" id="SSF46689">
    <property type="entry name" value="Homeodomain-like"/>
    <property type="match status" value="1"/>
</dbReference>
<keyword evidence="2" id="KW-0238">DNA-binding</keyword>
<dbReference type="Proteomes" id="UP001499951">
    <property type="component" value="Unassembled WGS sequence"/>
</dbReference>
<gene>
    <name evidence="5" type="ORF">GCM10008942_00730</name>
</gene>
<name>A0ABP3NY02_9PROT</name>
<dbReference type="PANTHER" id="PTHR46796">
    <property type="entry name" value="HTH-TYPE TRANSCRIPTIONAL ACTIVATOR RHAS-RELATED"/>
    <property type="match status" value="1"/>
</dbReference>